<dbReference type="eggNOG" id="ENOG5032VA6">
    <property type="taxonomic scope" value="Bacteria"/>
</dbReference>
<evidence type="ECO:0000313" key="2">
    <source>
        <dbReference type="Proteomes" id="UP000010482"/>
    </source>
</evidence>
<evidence type="ECO:0008006" key="3">
    <source>
        <dbReference type="Google" id="ProtNLM"/>
    </source>
</evidence>
<dbReference type="PATRIC" id="fig|13035.3.peg.835"/>
<name>K9YSM6_DACS8</name>
<gene>
    <name evidence="1" type="ORF">Dacsa_0751</name>
</gene>
<dbReference type="InterPro" id="IPR032568">
    <property type="entry name" value="DUF4926"/>
</dbReference>
<keyword evidence="2" id="KW-1185">Reference proteome</keyword>
<reference evidence="1" key="1">
    <citation type="submission" date="2012-04" db="EMBL/GenBank/DDBJ databases">
        <title>Finished genome of Dactylococcopsis salina PCC 8305.</title>
        <authorList>
            <consortium name="US DOE Joint Genome Institute"/>
            <person name="Gugger M."/>
            <person name="Coursin T."/>
            <person name="Rippka R."/>
            <person name="Tandeau De Marsac N."/>
            <person name="Huntemann M."/>
            <person name="Wei C.-L."/>
            <person name="Han J."/>
            <person name="Detter J.C."/>
            <person name="Han C."/>
            <person name="Tapia R."/>
            <person name="Daligault H."/>
            <person name="Chen A."/>
            <person name="Krypides N."/>
            <person name="Mavromatis K."/>
            <person name="Markowitz V."/>
            <person name="Szeto E."/>
            <person name="Ivanova N."/>
            <person name="Ovchinnikova G."/>
            <person name="Pagani I."/>
            <person name="Pati A."/>
            <person name="Goodwin L."/>
            <person name="Peters L."/>
            <person name="Pitluck S."/>
            <person name="Woyke T."/>
            <person name="Kerfeld C."/>
        </authorList>
    </citation>
    <scope>NUCLEOTIDE SEQUENCE [LARGE SCALE GENOMIC DNA]</scope>
    <source>
        <strain evidence="1">PCC 8305</strain>
    </source>
</reference>
<evidence type="ECO:0000313" key="1">
    <source>
        <dbReference type="EMBL" id="AFZ49507.1"/>
    </source>
</evidence>
<organism evidence="1 2">
    <name type="scientific">Dactylococcopsis salina (strain PCC 8305)</name>
    <name type="common">Myxobactron salinum</name>
    <dbReference type="NCBI Taxonomy" id="13035"/>
    <lineage>
        <taxon>Bacteria</taxon>
        <taxon>Bacillati</taxon>
        <taxon>Cyanobacteriota</taxon>
        <taxon>Cyanophyceae</taxon>
        <taxon>Nodosilineales</taxon>
        <taxon>Cymatolegaceae</taxon>
        <taxon>Dactylococcopsis</taxon>
    </lineage>
</organism>
<protein>
    <recommendedName>
        <fullName evidence="3">DUF4926 domain-containing protein</fullName>
    </recommendedName>
</protein>
<dbReference type="EMBL" id="CP003944">
    <property type="protein sequence ID" value="AFZ49507.1"/>
    <property type="molecule type" value="Genomic_DNA"/>
</dbReference>
<dbReference type="AlphaFoldDB" id="K9YSM6"/>
<dbReference type="HOGENOM" id="CLU_174734_2_0_3"/>
<sequence length="96" mass="11124">MTFPLFTQVALKEDIVKYNLQKGDVATIVEHYPTPEGEEDGYSLEGFNLSQITLEVTESQIEPISKNENKSQRKLSQKKRHFSLFRGYRKLGRMKS</sequence>
<dbReference type="RefSeq" id="WP_015228519.1">
    <property type="nucleotide sequence ID" value="NC_019780.1"/>
</dbReference>
<dbReference type="OrthoDB" id="488825at2"/>
<dbReference type="Pfam" id="PF16277">
    <property type="entry name" value="DUF4926"/>
    <property type="match status" value="1"/>
</dbReference>
<dbReference type="STRING" id="13035.Dacsa_0751"/>
<proteinExistence type="predicted"/>
<dbReference type="Proteomes" id="UP000010482">
    <property type="component" value="Chromosome"/>
</dbReference>
<accession>K9YSM6</accession>
<dbReference type="KEGG" id="dsl:Dacsa_0751"/>